<dbReference type="FunCoup" id="A0A3N0VGP9">
    <property type="interactions" value="124"/>
</dbReference>
<keyword evidence="5" id="KW-1185">Reference proteome</keyword>
<dbReference type="InParanoid" id="A0A3N0VGP9"/>
<dbReference type="GO" id="GO:0005737">
    <property type="term" value="C:cytoplasm"/>
    <property type="evidence" value="ECO:0007669"/>
    <property type="project" value="UniProtKB-SubCell"/>
</dbReference>
<dbReference type="PRINTS" id="PR01438">
    <property type="entry name" value="UNVRSLSTRESS"/>
</dbReference>
<dbReference type="PIRSF" id="PIRSF006276">
    <property type="entry name" value="UspA"/>
    <property type="match status" value="1"/>
</dbReference>
<evidence type="ECO:0000313" key="5">
    <source>
        <dbReference type="Proteomes" id="UP000282106"/>
    </source>
</evidence>
<dbReference type="Pfam" id="PF00582">
    <property type="entry name" value="Usp"/>
    <property type="match status" value="1"/>
</dbReference>
<reference evidence="4 5" key="1">
    <citation type="submission" date="2018-10" db="EMBL/GenBank/DDBJ databases">
        <authorList>
            <person name="Chen W.-M."/>
        </authorList>
    </citation>
    <scope>NUCLEOTIDE SEQUENCE [LARGE SCALE GENOMIC DNA]</scope>
    <source>
        <strain evidence="4 5">THS-13</strain>
    </source>
</reference>
<evidence type="ECO:0000259" key="3">
    <source>
        <dbReference type="Pfam" id="PF00582"/>
    </source>
</evidence>
<sequence>MTAFLATPESAVSIYQHILVAVEADENEGRALLSHANQLARQFGASLTVLSVVEPVLTDFNGDIGVVPTQFTSELVELAGKRLRPLCAAEGLDPGRLRVEVGPITATILEVAQHVDADLIVLGHHPLRGFAALFSHTDKGVVGHAPCDVLAVRLKPAK</sequence>
<comment type="caution">
    <text evidence="4">The sequence shown here is derived from an EMBL/GenBank/DDBJ whole genome shotgun (WGS) entry which is preliminary data.</text>
</comment>
<comment type="similarity">
    <text evidence="1 2">Belongs to the universal stress protein A family.</text>
</comment>
<evidence type="ECO:0000313" key="4">
    <source>
        <dbReference type="EMBL" id="ROH91947.1"/>
    </source>
</evidence>
<dbReference type="InterPro" id="IPR014729">
    <property type="entry name" value="Rossmann-like_a/b/a_fold"/>
</dbReference>
<feature type="domain" description="UspA" evidence="3">
    <location>
        <begin position="15"/>
        <end position="153"/>
    </location>
</feature>
<dbReference type="Gene3D" id="3.40.50.620">
    <property type="entry name" value="HUPs"/>
    <property type="match status" value="1"/>
</dbReference>
<name>A0A3N0VGP9_9GAMM</name>
<dbReference type="Proteomes" id="UP000282106">
    <property type="component" value="Unassembled WGS sequence"/>
</dbReference>
<dbReference type="InterPro" id="IPR006016">
    <property type="entry name" value="UspA"/>
</dbReference>
<dbReference type="PANTHER" id="PTHR46268">
    <property type="entry name" value="STRESS RESPONSE PROTEIN NHAX"/>
    <property type="match status" value="1"/>
</dbReference>
<evidence type="ECO:0000256" key="2">
    <source>
        <dbReference type="PIRNR" id="PIRNR006276"/>
    </source>
</evidence>
<dbReference type="SUPFAM" id="SSF52402">
    <property type="entry name" value="Adenine nucleotide alpha hydrolases-like"/>
    <property type="match status" value="1"/>
</dbReference>
<dbReference type="EMBL" id="RJVO01000002">
    <property type="protein sequence ID" value="ROH91947.1"/>
    <property type="molecule type" value="Genomic_DNA"/>
</dbReference>
<dbReference type="PANTHER" id="PTHR46268:SF6">
    <property type="entry name" value="UNIVERSAL STRESS PROTEIN UP12"/>
    <property type="match status" value="1"/>
</dbReference>
<dbReference type="InterPro" id="IPR006015">
    <property type="entry name" value="Universal_stress_UspA"/>
</dbReference>
<gene>
    <name evidence="4" type="ORF">ED208_06130</name>
</gene>
<evidence type="ECO:0000256" key="1">
    <source>
        <dbReference type="ARBA" id="ARBA00008791"/>
    </source>
</evidence>
<keyword evidence="2" id="KW-0963">Cytoplasm</keyword>
<dbReference type="AlphaFoldDB" id="A0A3N0VGP9"/>
<protein>
    <recommendedName>
        <fullName evidence="2">Universal stress protein</fullName>
    </recommendedName>
</protein>
<organism evidence="4 5">
    <name type="scientific">Stagnimonas aquatica</name>
    <dbReference type="NCBI Taxonomy" id="2689987"/>
    <lineage>
        <taxon>Bacteria</taxon>
        <taxon>Pseudomonadati</taxon>
        <taxon>Pseudomonadota</taxon>
        <taxon>Gammaproteobacteria</taxon>
        <taxon>Nevskiales</taxon>
        <taxon>Nevskiaceae</taxon>
        <taxon>Stagnimonas</taxon>
    </lineage>
</organism>
<accession>A0A3N0VGP9</accession>
<proteinExistence type="inferred from homology"/>
<comment type="subcellular location">
    <subcellularLocation>
        <location evidence="2">Cytoplasm</location>
    </subcellularLocation>
</comment>